<gene>
    <name evidence="1" type="ORF">BpHYR1_000900</name>
</gene>
<name>A0A3M7SF79_BRAPC</name>
<dbReference type="AlphaFoldDB" id="A0A3M7SF79"/>
<organism evidence="1 2">
    <name type="scientific">Brachionus plicatilis</name>
    <name type="common">Marine rotifer</name>
    <name type="synonym">Brachionus muelleri</name>
    <dbReference type="NCBI Taxonomy" id="10195"/>
    <lineage>
        <taxon>Eukaryota</taxon>
        <taxon>Metazoa</taxon>
        <taxon>Spiralia</taxon>
        <taxon>Gnathifera</taxon>
        <taxon>Rotifera</taxon>
        <taxon>Eurotatoria</taxon>
        <taxon>Monogononta</taxon>
        <taxon>Pseudotrocha</taxon>
        <taxon>Ploima</taxon>
        <taxon>Brachionidae</taxon>
        <taxon>Brachionus</taxon>
    </lineage>
</organism>
<protein>
    <submittedName>
        <fullName evidence="1">Uncharacterized protein</fullName>
    </submittedName>
</protein>
<sequence length="80" mass="9592">MKARFKWTHNSLWGNRISIKFPFNYLHELILWEKNLGYNFNIALCVRKFLARLDCRLLARVALFAAKFHSYNCSINQIDQ</sequence>
<keyword evidence="2" id="KW-1185">Reference proteome</keyword>
<evidence type="ECO:0000313" key="2">
    <source>
        <dbReference type="Proteomes" id="UP000276133"/>
    </source>
</evidence>
<dbReference type="EMBL" id="REGN01001483">
    <property type="protein sequence ID" value="RNA34431.1"/>
    <property type="molecule type" value="Genomic_DNA"/>
</dbReference>
<evidence type="ECO:0000313" key="1">
    <source>
        <dbReference type="EMBL" id="RNA34431.1"/>
    </source>
</evidence>
<dbReference type="Proteomes" id="UP000276133">
    <property type="component" value="Unassembled WGS sequence"/>
</dbReference>
<accession>A0A3M7SF79</accession>
<reference evidence="1 2" key="1">
    <citation type="journal article" date="2018" name="Sci. Rep.">
        <title>Genomic signatures of local adaptation to the degree of environmental predictability in rotifers.</title>
        <authorList>
            <person name="Franch-Gras L."/>
            <person name="Hahn C."/>
            <person name="Garcia-Roger E.M."/>
            <person name="Carmona M.J."/>
            <person name="Serra M."/>
            <person name="Gomez A."/>
        </authorList>
    </citation>
    <scope>NUCLEOTIDE SEQUENCE [LARGE SCALE GENOMIC DNA]</scope>
    <source>
        <strain evidence="1">HYR1</strain>
    </source>
</reference>
<proteinExistence type="predicted"/>
<comment type="caution">
    <text evidence="1">The sequence shown here is derived from an EMBL/GenBank/DDBJ whole genome shotgun (WGS) entry which is preliminary data.</text>
</comment>